<dbReference type="InterPro" id="IPR050399">
    <property type="entry name" value="HPr"/>
</dbReference>
<keyword evidence="2" id="KW-0963">Cytoplasm</keyword>
<name>X0V8Y8_9ZZZZ</name>
<sequence>MHKLLKKDGILKDTGGNDILTDTLYEIQVEIKNADGLHMRPAMQFVDIANKFECEVIVSNSADEVDGKSIMQMSMLAATYGTKLQIRAEGKDAQKAINALQELVEEKMFDEPPPKKK</sequence>
<dbReference type="CDD" id="cd00367">
    <property type="entry name" value="PTS-HPr_like"/>
    <property type="match status" value="1"/>
</dbReference>
<dbReference type="PANTHER" id="PTHR33705">
    <property type="entry name" value="PHOSPHOCARRIER PROTEIN HPR"/>
    <property type="match status" value="1"/>
</dbReference>
<reference evidence="5" key="1">
    <citation type="journal article" date="2014" name="Front. Microbiol.">
        <title>High frequency of phylogenetically diverse reductive dehalogenase-homologous genes in deep subseafloor sedimentary metagenomes.</title>
        <authorList>
            <person name="Kawai M."/>
            <person name="Futagami T."/>
            <person name="Toyoda A."/>
            <person name="Takaki Y."/>
            <person name="Nishi S."/>
            <person name="Hori S."/>
            <person name="Arai W."/>
            <person name="Tsubouchi T."/>
            <person name="Morono Y."/>
            <person name="Uchiyama I."/>
            <person name="Ito T."/>
            <person name="Fujiyama A."/>
            <person name="Inagaki F."/>
            <person name="Takami H."/>
        </authorList>
    </citation>
    <scope>NUCLEOTIDE SEQUENCE</scope>
    <source>
        <strain evidence="5">Expedition CK06-06</strain>
    </source>
</reference>
<evidence type="ECO:0000313" key="5">
    <source>
        <dbReference type="EMBL" id="GAG08933.1"/>
    </source>
</evidence>
<comment type="subcellular location">
    <subcellularLocation>
        <location evidence="1">Cytoplasm</location>
    </subcellularLocation>
</comment>
<dbReference type="AlphaFoldDB" id="X0V8Y8"/>
<dbReference type="PRINTS" id="PR00107">
    <property type="entry name" value="PHOSPHOCPHPR"/>
</dbReference>
<accession>X0V8Y8</accession>
<dbReference type="EMBL" id="BARS01020578">
    <property type="protein sequence ID" value="GAG08933.1"/>
    <property type="molecule type" value="Genomic_DNA"/>
</dbReference>
<gene>
    <name evidence="5" type="ORF">S01H1_33162</name>
</gene>
<feature type="domain" description="HPr" evidence="4">
    <location>
        <begin position="24"/>
        <end position="112"/>
    </location>
</feature>
<dbReference type="NCBIfam" id="TIGR01003">
    <property type="entry name" value="PTS_HPr_family"/>
    <property type="match status" value="1"/>
</dbReference>
<dbReference type="SUPFAM" id="SSF55594">
    <property type="entry name" value="HPr-like"/>
    <property type="match status" value="1"/>
</dbReference>
<protein>
    <recommendedName>
        <fullName evidence="4">HPr domain-containing protein</fullName>
    </recommendedName>
</protein>
<dbReference type="GO" id="GO:0009401">
    <property type="term" value="P:phosphoenolpyruvate-dependent sugar phosphotransferase system"/>
    <property type="evidence" value="ECO:0007669"/>
    <property type="project" value="UniProtKB-KW"/>
</dbReference>
<evidence type="ECO:0000256" key="2">
    <source>
        <dbReference type="ARBA" id="ARBA00022490"/>
    </source>
</evidence>
<evidence type="ECO:0000256" key="3">
    <source>
        <dbReference type="ARBA" id="ARBA00022683"/>
    </source>
</evidence>
<dbReference type="InterPro" id="IPR000032">
    <property type="entry name" value="HPr-like"/>
</dbReference>
<dbReference type="PANTHER" id="PTHR33705:SF2">
    <property type="entry name" value="PHOSPHOCARRIER PROTEIN NPR"/>
    <property type="match status" value="1"/>
</dbReference>
<dbReference type="Gene3D" id="3.30.1340.10">
    <property type="entry name" value="HPr-like"/>
    <property type="match status" value="1"/>
</dbReference>
<evidence type="ECO:0000259" key="4">
    <source>
        <dbReference type="PROSITE" id="PS51350"/>
    </source>
</evidence>
<proteinExistence type="predicted"/>
<dbReference type="Pfam" id="PF00381">
    <property type="entry name" value="PTS-HPr"/>
    <property type="match status" value="1"/>
</dbReference>
<dbReference type="PROSITE" id="PS51350">
    <property type="entry name" value="PTS_HPR_DOM"/>
    <property type="match status" value="1"/>
</dbReference>
<evidence type="ECO:0000256" key="1">
    <source>
        <dbReference type="ARBA" id="ARBA00004496"/>
    </source>
</evidence>
<keyword evidence="3" id="KW-0598">Phosphotransferase system</keyword>
<comment type="caution">
    <text evidence="5">The sequence shown here is derived from an EMBL/GenBank/DDBJ whole genome shotgun (WGS) entry which is preliminary data.</text>
</comment>
<dbReference type="InterPro" id="IPR035895">
    <property type="entry name" value="HPr-like_sf"/>
</dbReference>
<organism evidence="5">
    <name type="scientific">marine sediment metagenome</name>
    <dbReference type="NCBI Taxonomy" id="412755"/>
    <lineage>
        <taxon>unclassified sequences</taxon>
        <taxon>metagenomes</taxon>
        <taxon>ecological metagenomes</taxon>
    </lineage>
</organism>
<dbReference type="GO" id="GO:0005737">
    <property type="term" value="C:cytoplasm"/>
    <property type="evidence" value="ECO:0007669"/>
    <property type="project" value="UniProtKB-SubCell"/>
</dbReference>